<dbReference type="SMART" id="SM00257">
    <property type="entry name" value="LysM"/>
    <property type="match status" value="3"/>
</dbReference>
<keyword evidence="2" id="KW-0843">Virulence</keyword>
<evidence type="ECO:0000313" key="5">
    <source>
        <dbReference type="EMBL" id="KAK6511275.1"/>
    </source>
</evidence>
<feature type="signal peptide" evidence="3">
    <location>
        <begin position="1"/>
        <end position="19"/>
    </location>
</feature>
<name>A0AAV9WLW1_9PEZI</name>
<dbReference type="CDD" id="cd00118">
    <property type="entry name" value="LysM"/>
    <property type="match status" value="2"/>
</dbReference>
<dbReference type="Gene3D" id="3.10.350.10">
    <property type="entry name" value="LysM domain"/>
    <property type="match status" value="4"/>
</dbReference>
<gene>
    <name evidence="5" type="ORF">TWF481_000196</name>
</gene>
<proteinExistence type="predicted"/>
<dbReference type="Pfam" id="PF01476">
    <property type="entry name" value="LysM"/>
    <property type="match status" value="2"/>
</dbReference>
<keyword evidence="6" id="KW-1185">Reference proteome</keyword>
<dbReference type="GO" id="GO:0008061">
    <property type="term" value="F:chitin binding"/>
    <property type="evidence" value="ECO:0007669"/>
    <property type="project" value="UniProtKB-KW"/>
</dbReference>
<evidence type="ECO:0000259" key="4">
    <source>
        <dbReference type="PROSITE" id="PS51782"/>
    </source>
</evidence>
<evidence type="ECO:0000256" key="2">
    <source>
        <dbReference type="ARBA" id="ARBA00023026"/>
    </source>
</evidence>
<dbReference type="PROSITE" id="PS51782">
    <property type="entry name" value="LYSM"/>
    <property type="match status" value="4"/>
</dbReference>
<keyword evidence="1" id="KW-0147">Chitin-binding</keyword>
<dbReference type="AlphaFoldDB" id="A0AAV9WLW1"/>
<feature type="domain" description="LysM" evidence="4">
    <location>
        <begin position="137"/>
        <end position="184"/>
    </location>
</feature>
<dbReference type="Proteomes" id="UP001370758">
    <property type="component" value="Unassembled WGS sequence"/>
</dbReference>
<protein>
    <recommendedName>
        <fullName evidence="4">LysM domain-containing protein</fullName>
    </recommendedName>
</protein>
<evidence type="ECO:0000256" key="1">
    <source>
        <dbReference type="ARBA" id="ARBA00022669"/>
    </source>
</evidence>
<feature type="domain" description="LysM" evidence="4">
    <location>
        <begin position="219"/>
        <end position="265"/>
    </location>
</feature>
<reference evidence="5 6" key="1">
    <citation type="submission" date="2023-08" db="EMBL/GenBank/DDBJ databases">
        <authorList>
            <person name="Palmer J.M."/>
        </authorList>
    </citation>
    <scope>NUCLEOTIDE SEQUENCE [LARGE SCALE GENOMIC DNA]</scope>
    <source>
        <strain evidence="5 6">TWF481</strain>
    </source>
</reference>
<dbReference type="PANTHER" id="PTHR34997:SF1">
    <property type="entry name" value="PEPTIDOGLYCAN-BINDING LYSIN DOMAIN"/>
    <property type="match status" value="1"/>
</dbReference>
<feature type="domain" description="LysM" evidence="4">
    <location>
        <begin position="47"/>
        <end position="93"/>
    </location>
</feature>
<dbReference type="SUPFAM" id="SSF54106">
    <property type="entry name" value="LysM domain"/>
    <property type="match status" value="2"/>
</dbReference>
<sequence>MRTVLKLIATAAVILPVDAYGGPVYRYHRRQAAPPGPTAIDTTQYCTYYALAEDGMTCGDIYTTRGITATQFLRWNPAVGSPCTLTTGNAYCVEATSEPDPTTTTTITRTTKLTTTMSRSAGPPGPTQTGQTTVCDRWDLVNTGDTCDTFITKYPGLKTSLLVSWNPAIASDCSNLWAGTYLCTRIKGWMPPTTKATTTINGVKTPTPIQTGLVKNCHGFKLVESGDTCAEIIAQFGITQVELVSWNPAIKSDCTNLWANYYICVQSMDMDTTPTKTTMTSKKPTTTGNGVATPSPIQTGITKNCKGWRYVQGNDSCASIQAKFNITFQQLYSWNPAIGSNCETLWLRYYVCVAVLP</sequence>
<accession>A0AAV9WLW1</accession>
<dbReference type="InterPro" id="IPR018392">
    <property type="entry name" value="LysM"/>
</dbReference>
<dbReference type="EMBL" id="JAVHJL010000001">
    <property type="protein sequence ID" value="KAK6511275.1"/>
    <property type="molecule type" value="Genomic_DNA"/>
</dbReference>
<evidence type="ECO:0000313" key="6">
    <source>
        <dbReference type="Proteomes" id="UP001370758"/>
    </source>
</evidence>
<feature type="domain" description="LysM" evidence="4">
    <location>
        <begin position="307"/>
        <end position="353"/>
    </location>
</feature>
<keyword evidence="3" id="KW-0732">Signal</keyword>
<dbReference type="PANTHER" id="PTHR34997">
    <property type="entry name" value="AM15"/>
    <property type="match status" value="1"/>
</dbReference>
<dbReference type="InterPro" id="IPR036779">
    <property type="entry name" value="LysM_dom_sf"/>
</dbReference>
<dbReference type="InterPro" id="IPR052210">
    <property type="entry name" value="LysM1-like"/>
</dbReference>
<comment type="caution">
    <text evidence="5">The sequence shown here is derived from an EMBL/GenBank/DDBJ whole genome shotgun (WGS) entry which is preliminary data.</text>
</comment>
<evidence type="ECO:0000256" key="3">
    <source>
        <dbReference type="SAM" id="SignalP"/>
    </source>
</evidence>
<organism evidence="5 6">
    <name type="scientific">Arthrobotrys musiformis</name>
    <dbReference type="NCBI Taxonomy" id="47236"/>
    <lineage>
        <taxon>Eukaryota</taxon>
        <taxon>Fungi</taxon>
        <taxon>Dikarya</taxon>
        <taxon>Ascomycota</taxon>
        <taxon>Pezizomycotina</taxon>
        <taxon>Orbiliomycetes</taxon>
        <taxon>Orbiliales</taxon>
        <taxon>Orbiliaceae</taxon>
        <taxon>Arthrobotrys</taxon>
    </lineage>
</organism>
<feature type="chain" id="PRO_5043900441" description="LysM domain-containing protein" evidence="3">
    <location>
        <begin position="20"/>
        <end position="357"/>
    </location>
</feature>